<evidence type="ECO:0000256" key="7">
    <source>
        <dbReference type="ARBA" id="ARBA00022695"/>
    </source>
</evidence>
<comment type="function">
    <text evidence="15 17">Poorly processive, error-prone DNA polymerase involved in untargeted mutagenesis. Copies undamaged DNA at stalled replication forks, which arise in vivo from mismatched or misaligned primer ends. These misaligned primers can be extended by PolIV. Exhibits no 3'-5' exonuclease (proofreading) activity. May be involved in translesional synthesis, in conjunction with the beta clamp from PolIII.</text>
</comment>
<dbReference type="CDD" id="cd03586">
    <property type="entry name" value="PolY_Pol_IV_kappa"/>
    <property type="match status" value="1"/>
</dbReference>
<evidence type="ECO:0000256" key="14">
    <source>
        <dbReference type="ARBA" id="ARBA00023204"/>
    </source>
</evidence>
<evidence type="ECO:0000256" key="2">
    <source>
        <dbReference type="ARBA" id="ARBA00010945"/>
    </source>
</evidence>
<name>A0A934QV94_9PSEU</name>
<dbReference type="GO" id="GO:0003887">
    <property type="term" value="F:DNA-directed DNA polymerase activity"/>
    <property type="evidence" value="ECO:0007669"/>
    <property type="project" value="UniProtKB-UniRule"/>
</dbReference>
<evidence type="ECO:0000256" key="10">
    <source>
        <dbReference type="ARBA" id="ARBA00022763"/>
    </source>
</evidence>
<dbReference type="InterPro" id="IPR017961">
    <property type="entry name" value="DNA_pol_Y-fam_little_finger"/>
</dbReference>
<sequence length="345" mass="37305">MSASTSDWILHVDLDQFIAAVEVARHPELRGKPVIVGGEGDPGKRAVVATASYEAREFGVHSGMPLRTAAKRCPDAVFLPSDPPAYEAVSERVMTALRELPVVVEVMGWDEAFLGVSADDPEAFAAGVRRTVLEETGLSCSVGIGDNKARAKIATGFAKPAGIYRLTAANWVQVMAHRPPDALWGVGGKTVKKLAELGITTVGGLAAADPAELAARFGPTMGPYFRVLAHGAGDREVTATPYVHRSRSRETTFQRNLSDRAEMEQRVRELAHRVADDVVAEGRPAVRVAVKVRFAPFTTQTRSATLERPTSDAVELERAALTVLNRFELAREVRLLGVRADFDRT</sequence>
<comment type="caution">
    <text evidence="19">The sequence shown here is derived from an EMBL/GenBank/DDBJ whole genome shotgun (WGS) entry which is preliminary data.</text>
</comment>
<dbReference type="NCBIfam" id="NF002883">
    <property type="entry name" value="PRK03352.1"/>
    <property type="match status" value="1"/>
</dbReference>
<reference evidence="19" key="1">
    <citation type="submission" date="2020-12" db="EMBL/GenBank/DDBJ databases">
        <title>Prauserella sp. ASG 168, a novel actinomycete isolated from cave rock.</title>
        <authorList>
            <person name="Suriyachadkun C."/>
        </authorList>
    </citation>
    <scope>NUCLEOTIDE SEQUENCE</scope>
    <source>
        <strain evidence="19">ASG 168</strain>
    </source>
</reference>
<keyword evidence="20" id="KW-1185">Reference proteome</keyword>
<organism evidence="19 20">
    <name type="scientific">Prauserella cavernicola</name>
    <dbReference type="NCBI Taxonomy" id="2800127"/>
    <lineage>
        <taxon>Bacteria</taxon>
        <taxon>Bacillati</taxon>
        <taxon>Actinomycetota</taxon>
        <taxon>Actinomycetes</taxon>
        <taxon>Pseudonocardiales</taxon>
        <taxon>Pseudonocardiaceae</taxon>
        <taxon>Prauserella</taxon>
    </lineage>
</organism>
<evidence type="ECO:0000313" key="20">
    <source>
        <dbReference type="Proteomes" id="UP000635245"/>
    </source>
</evidence>
<dbReference type="FunFam" id="3.30.1490.100:FF:000004">
    <property type="entry name" value="DNA polymerase IV"/>
    <property type="match status" value="1"/>
</dbReference>
<evidence type="ECO:0000313" key="19">
    <source>
        <dbReference type="EMBL" id="MBK1787008.1"/>
    </source>
</evidence>
<keyword evidence="11 17" id="KW-0460">Magnesium</keyword>
<dbReference type="EMBL" id="JAENJH010000005">
    <property type="protein sequence ID" value="MBK1787008.1"/>
    <property type="molecule type" value="Genomic_DNA"/>
</dbReference>
<dbReference type="EC" id="2.7.7.7" evidence="17"/>
<comment type="similarity">
    <text evidence="2 17">Belongs to the DNA polymerase type-Y family.</text>
</comment>
<evidence type="ECO:0000256" key="13">
    <source>
        <dbReference type="ARBA" id="ARBA00023125"/>
    </source>
</evidence>
<dbReference type="GO" id="GO:0005829">
    <property type="term" value="C:cytosol"/>
    <property type="evidence" value="ECO:0007669"/>
    <property type="project" value="TreeGrafter"/>
</dbReference>
<dbReference type="SUPFAM" id="SSF100879">
    <property type="entry name" value="Lesion bypass DNA polymerase (Y-family), little finger domain"/>
    <property type="match status" value="1"/>
</dbReference>
<keyword evidence="13 17" id="KW-0238">DNA-binding</keyword>
<keyword evidence="14 17" id="KW-0234">DNA repair</keyword>
<dbReference type="Gene3D" id="3.40.1170.60">
    <property type="match status" value="1"/>
</dbReference>
<dbReference type="Gene3D" id="1.10.150.20">
    <property type="entry name" value="5' to 3' exonuclease, C-terminal subdomain"/>
    <property type="match status" value="1"/>
</dbReference>
<evidence type="ECO:0000256" key="5">
    <source>
        <dbReference type="ARBA" id="ARBA00022490"/>
    </source>
</evidence>
<gene>
    <name evidence="17" type="primary">dinB</name>
    <name evidence="19" type="ORF">JHE00_22005</name>
</gene>
<dbReference type="InterPro" id="IPR050116">
    <property type="entry name" value="DNA_polymerase-Y"/>
</dbReference>
<comment type="catalytic activity">
    <reaction evidence="16 17">
        <text>DNA(n) + a 2'-deoxyribonucleoside 5'-triphosphate = DNA(n+1) + diphosphate</text>
        <dbReference type="Rhea" id="RHEA:22508"/>
        <dbReference type="Rhea" id="RHEA-COMP:17339"/>
        <dbReference type="Rhea" id="RHEA-COMP:17340"/>
        <dbReference type="ChEBI" id="CHEBI:33019"/>
        <dbReference type="ChEBI" id="CHEBI:61560"/>
        <dbReference type="ChEBI" id="CHEBI:173112"/>
        <dbReference type="EC" id="2.7.7.7"/>
    </reaction>
</comment>
<proteinExistence type="inferred from homology"/>
<evidence type="ECO:0000256" key="4">
    <source>
        <dbReference type="ARBA" id="ARBA00022457"/>
    </source>
</evidence>
<protein>
    <recommendedName>
        <fullName evidence="17">DNA polymerase IV</fullName>
        <shortName evidence="17">Pol IV</shortName>
        <ecNumber evidence="17">2.7.7.7</ecNumber>
    </recommendedName>
</protein>
<keyword evidence="8 17" id="KW-0235">DNA replication</keyword>
<keyword evidence="10 17" id="KW-0227">DNA damage</keyword>
<evidence type="ECO:0000256" key="3">
    <source>
        <dbReference type="ARBA" id="ARBA00011245"/>
    </source>
</evidence>
<dbReference type="Proteomes" id="UP000635245">
    <property type="component" value="Unassembled WGS sequence"/>
</dbReference>
<dbReference type="PROSITE" id="PS50173">
    <property type="entry name" value="UMUC"/>
    <property type="match status" value="1"/>
</dbReference>
<dbReference type="InterPro" id="IPR043502">
    <property type="entry name" value="DNA/RNA_pol_sf"/>
</dbReference>
<evidence type="ECO:0000256" key="1">
    <source>
        <dbReference type="ARBA" id="ARBA00004496"/>
    </source>
</evidence>
<dbReference type="SUPFAM" id="SSF56672">
    <property type="entry name" value="DNA/RNA polymerases"/>
    <property type="match status" value="1"/>
</dbReference>
<dbReference type="Gene3D" id="3.30.1490.100">
    <property type="entry name" value="DNA polymerase, Y-family, little finger domain"/>
    <property type="match status" value="1"/>
</dbReference>
<dbReference type="AlphaFoldDB" id="A0A934QV94"/>
<dbReference type="GO" id="GO:0006261">
    <property type="term" value="P:DNA-templated DNA replication"/>
    <property type="evidence" value="ECO:0007669"/>
    <property type="project" value="UniProtKB-UniRule"/>
</dbReference>
<comment type="cofactor">
    <cofactor evidence="17">
        <name>Mg(2+)</name>
        <dbReference type="ChEBI" id="CHEBI:18420"/>
    </cofactor>
    <text evidence="17">Binds 2 magnesium ions per subunit.</text>
</comment>
<keyword evidence="9 17" id="KW-0479">Metal-binding</keyword>
<evidence type="ECO:0000256" key="17">
    <source>
        <dbReference type="HAMAP-Rule" id="MF_01113"/>
    </source>
</evidence>
<feature type="site" description="Substrate discrimination" evidence="17">
    <location>
        <position position="18"/>
    </location>
</feature>
<evidence type="ECO:0000256" key="15">
    <source>
        <dbReference type="ARBA" id="ARBA00025589"/>
    </source>
</evidence>
<feature type="binding site" evidence="17">
    <location>
        <position position="110"/>
    </location>
    <ligand>
        <name>Mg(2+)</name>
        <dbReference type="ChEBI" id="CHEBI:18420"/>
    </ligand>
</feature>
<comment type="subunit">
    <text evidence="3 17">Monomer.</text>
</comment>
<keyword evidence="7 17" id="KW-0548">Nucleotidyltransferase</keyword>
<evidence type="ECO:0000259" key="18">
    <source>
        <dbReference type="PROSITE" id="PS50173"/>
    </source>
</evidence>
<keyword evidence="6 17" id="KW-0808">Transferase</keyword>
<evidence type="ECO:0000256" key="8">
    <source>
        <dbReference type="ARBA" id="ARBA00022705"/>
    </source>
</evidence>
<dbReference type="InterPro" id="IPR001126">
    <property type="entry name" value="UmuC"/>
</dbReference>
<evidence type="ECO:0000256" key="12">
    <source>
        <dbReference type="ARBA" id="ARBA00022932"/>
    </source>
</evidence>
<evidence type="ECO:0000256" key="16">
    <source>
        <dbReference type="ARBA" id="ARBA00049244"/>
    </source>
</evidence>
<dbReference type="GO" id="GO:0006281">
    <property type="term" value="P:DNA repair"/>
    <property type="evidence" value="ECO:0007669"/>
    <property type="project" value="UniProtKB-UniRule"/>
</dbReference>
<evidence type="ECO:0000256" key="6">
    <source>
        <dbReference type="ARBA" id="ARBA00022679"/>
    </source>
</evidence>
<dbReference type="RefSeq" id="WP_200321092.1">
    <property type="nucleotide sequence ID" value="NZ_JAENJH010000005.1"/>
</dbReference>
<evidence type="ECO:0000256" key="11">
    <source>
        <dbReference type="ARBA" id="ARBA00022842"/>
    </source>
</evidence>
<keyword evidence="5 17" id="KW-0963">Cytoplasm</keyword>
<feature type="active site" evidence="17">
    <location>
        <position position="111"/>
    </location>
</feature>
<dbReference type="HAMAP" id="MF_01113">
    <property type="entry name" value="DNApol_IV"/>
    <property type="match status" value="1"/>
</dbReference>
<dbReference type="InterPro" id="IPR043128">
    <property type="entry name" value="Rev_trsase/Diguanyl_cyclase"/>
</dbReference>
<evidence type="ECO:0000256" key="9">
    <source>
        <dbReference type="ARBA" id="ARBA00022723"/>
    </source>
</evidence>
<dbReference type="Pfam" id="PF00817">
    <property type="entry name" value="IMS"/>
    <property type="match status" value="1"/>
</dbReference>
<dbReference type="InterPro" id="IPR036775">
    <property type="entry name" value="DNA_pol_Y-fam_lit_finger_sf"/>
</dbReference>
<dbReference type="FunFam" id="3.40.1170.60:FF:000001">
    <property type="entry name" value="DNA polymerase IV"/>
    <property type="match status" value="1"/>
</dbReference>
<dbReference type="PANTHER" id="PTHR11076">
    <property type="entry name" value="DNA REPAIR POLYMERASE UMUC / TRANSFERASE FAMILY MEMBER"/>
    <property type="match status" value="1"/>
</dbReference>
<dbReference type="InterPro" id="IPR022880">
    <property type="entry name" value="DNApol_IV"/>
</dbReference>
<dbReference type="GO" id="GO:0000287">
    <property type="term" value="F:magnesium ion binding"/>
    <property type="evidence" value="ECO:0007669"/>
    <property type="project" value="UniProtKB-UniRule"/>
</dbReference>
<accession>A0A934QV94</accession>
<feature type="binding site" evidence="17">
    <location>
        <position position="13"/>
    </location>
    <ligand>
        <name>Mg(2+)</name>
        <dbReference type="ChEBI" id="CHEBI:18420"/>
    </ligand>
</feature>
<dbReference type="GO" id="GO:0009432">
    <property type="term" value="P:SOS response"/>
    <property type="evidence" value="ECO:0007669"/>
    <property type="project" value="TreeGrafter"/>
</dbReference>
<feature type="domain" description="UmuC" evidence="18">
    <location>
        <begin position="9"/>
        <end position="187"/>
    </location>
</feature>
<comment type="subcellular location">
    <subcellularLocation>
        <location evidence="1 17">Cytoplasm</location>
    </subcellularLocation>
</comment>
<keyword evidence="4 17" id="KW-0515">Mutator protein</keyword>
<dbReference type="GO" id="GO:0042276">
    <property type="term" value="P:error-prone translesion synthesis"/>
    <property type="evidence" value="ECO:0007669"/>
    <property type="project" value="TreeGrafter"/>
</dbReference>
<dbReference type="Gene3D" id="3.30.70.270">
    <property type="match status" value="1"/>
</dbReference>
<dbReference type="Pfam" id="PF11799">
    <property type="entry name" value="IMS_C"/>
    <property type="match status" value="1"/>
</dbReference>
<dbReference type="PANTHER" id="PTHR11076:SF33">
    <property type="entry name" value="DNA POLYMERASE KAPPA"/>
    <property type="match status" value="1"/>
</dbReference>
<dbReference type="GO" id="GO:0003684">
    <property type="term" value="F:damaged DNA binding"/>
    <property type="evidence" value="ECO:0007669"/>
    <property type="project" value="InterPro"/>
</dbReference>
<keyword evidence="12 17" id="KW-0239">DNA-directed DNA polymerase</keyword>